<dbReference type="Pfam" id="PF00185">
    <property type="entry name" value="OTCace"/>
    <property type="match status" value="1"/>
</dbReference>
<accession>D3DK43</accession>
<name>D3DK43_HYDTT</name>
<dbReference type="KEGG" id="hth:HTH_1751"/>
<dbReference type="Pfam" id="PF02729">
    <property type="entry name" value="OTCace_N"/>
    <property type="match status" value="1"/>
</dbReference>
<dbReference type="PRINTS" id="PR00101">
    <property type="entry name" value="ATCASE"/>
</dbReference>
<dbReference type="GO" id="GO:0005829">
    <property type="term" value="C:cytosol"/>
    <property type="evidence" value="ECO:0007669"/>
    <property type="project" value="TreeGrafter"/>
</dbReference>
<dbReference type="KEGG" id="hte:Hydth_1733"/>
<evidence type="ECO:0000313" key="5">
    <source>
        <dbReference type="EMBL" id="BAI70195.1"/>
    </source>
</evidence>
<dbReference type="SUPFAM" id="SSF53671">
    <property type="entry name" value="Aspartate/ornithine carbamoyltransferase"/>
    <property type="match status" value="1"/>
</dbReference>
<dbReference type="AlphaFoldDB" id="D3DK43"/>
<reference evidence="5 6" key="1">
    <citation type="journal article" date="2010" name="J. Bacteriol.">
        <title>Complete genome sequence of the thermophilic, obligately chemolithoautotrophic hydrogen-oxidizing bacterium Hydrogenobacter thermophilus TK-6.</title>
        <authorList>
            <person name="Arai H."/>
            <person name="Kanbe H."/>
            <person name="Ishii M."/>
            <person name="Igarashi Y."/>
        </authorList>
    </citation>
    <scope>NUCLEOTIDE SEQUENCE [LARGE SCALE GENOMIC DNA]</scope>
    <source>
        <strain evidence="6">DSM 6534 / IAM 12695 / TK-6</strain>
    </source>
</reference>
<gene>
    <name evidence="5" type="ordered locus">HTH_1751</name>
</gene>
<organism evidence="5 6">
    <name type="scientific">Hydrogenobacter thermophilus (strain DSM 6534 / IAM 12695 / TK-6)</name>
    <dbReference type="NCBI Taxonomy" id="608538"/>
    <lineage>
        <taxon>Bacteria</taxon>
        <taxon>Pseudomonadati</taxon>
        <taxon>Aquificota</taxon>
        <taxon>Aquificia</taxon>
        <taxon>Aquificales</taxon>
        <taxon>Aquificaceae</taxon>
        <taxon>Hydrogenobacter</taxon>
    </lineage>
</organism>
<evidence type="ECO:0000256" key="1">
    <source>
        <dbReference type="ARBA" id="ARBA00022679"/>
    </source>
</evidence>
<dbReference type="UniPathway" id="UPA00070">
    <property type="reaction ID" value="UER00116"/>
</dbReference>
<dbReference type="InterPro" id="IPR006132">
    <property type="entry name" value="Asp/Orn_carbamoyltranf_P-bd"/>
</dbReference>
<dbReference type="EMBL" id="AP011112">
    <property type="protein sequence ID" value="BAI70195.1"/>
    <property type="molecule type" value="Genomic_DNA"/>
</dbReference>
<dbReference type="GO" id="GO:0044205">
    <property type="term" value="P:'de novo' UMP biosynthetic process"/>
    <property type="evidence" value="ECO:0007669"/>
    <property type="project" value="UniProtKB-UniPathway"/>
</dbReference>
<dbReference type="InterPro" id="IPR006131">
    <property type="entry name" value="Asp_carbamoyltransf_Asp/Orn-bd"/>
</dbReference>
<dbReference type="NCBIfam" id="NF002032">
    <property type="entry name" value="PRK00856.1"/>
    <property type="match status" value="1"/>
</dbReference>
<evidence type="ECO:0000313" key="6">
    <source>
        <dbReference type="Proteomes" id="UP000002574"/>
    </source>
</evidence>
<dbReference type="Gene3D" id="3.40.50.1370">
    <property type="entry name" value="Aspartate/ornithine carbamoyltransferase"/>
    <property type="match status" value="2"/>
</dbReference>
<evidence type="ECO:0000259" key="3">
    <source>
        <dbReference type="Pfam" id="PF00185"/>
    </source>
</evidence>
<proteinExistence type="inferred from homology"/>
<dbReference type="GO" id="GO:0006520">
    <property type="term" value="P:amino acid metabolic process"/>
    <property type="evidence" value="ECO:0007669"/>
    <property type="project" value="InterPro"/>
</dbReference>
<dbReference type="InterPro" id="IPR006130">
    <property type="entry name" value="Asp/Orn_carbamoylTrfase"/>
</dbReference>
<dbReference type="PROSITE" id="PS00097">
    <property type="entry name" value="CARBAMOYLTRANSFERASE"/>
    <property type="match status" value="1"/>
</dbReference>
<dbReference type="eggNOG" id="COG0540">
    <property type="taxonomic scope" value="Bacteria"/>
</dbReference>
<dbReference type="OrthoDB" id="9802587at2"/>
<feature type="domain" description="Aspartate/ornithine carbamoyltransferase Asp/Orn-binding" evidence="3">
    <location>
        <begin position="144"/>
        <end position="288"/>
    </location>
</feature>
<dbReference type="GO" id="GO:0016743">
    <property type="term" value="F:carboxyl- or carbamoyltransferase activity"/>
    <property type="evidence" value="ECO:0007669"/>
    <property type="project" value="InterPro"/>
</dbReference>
<dbReference type="PRINTS" id="PR00100">
    <property type="entry name" value="AOTCASE"/>
</dbReference>
<sequence>MKHLISTFDLTKGQVDYLFRLYTEFKGGRQEKLKGDVALLFLESSTRTRFSFEMACRNLSLRTYWAGPRESSIEKGETFYDTVKTLSSLGFRALIFRVPFVLFPYDSYLKESISLINAGDGSHQHPTQGLVDLFTAIEVYGSLEGLKVLYVGDIAHSRVFRSGSHLFSMYSAKVGVVGPRTLLPKDLTPFGVEVVFDDITTALEWADLVIYLRLQEERFKENYIPSKESYFLQFGLTKERYKKLKGFFMHPGPVNINVDIEAELVYTEKSLILKQVENGVYVRTAVLYEVLKDA</sequence>
<evidence type="ECO:0000256" key="2">
    <source>
        <dbReference type="RuleBase" id="RU003634"/>
    </source>
</evidence>
<keyword evidence="6" id="KW-1185">Reference proteome</keyword>
<dbReference type="PATRIC" id="fig|608538.5.peg.1767"/>
<dbReference type="PANTHER" id="PTHR45753:SF6">
    <property type="entry name" value="ASPARTATE CARBAMOYLTRANSFERASE"/>
    <property type="match status" value="1"/>
</dbReference>
<dbReference type="STRING" id="608538.HTH_1751"/>
<dbReference type="InterPro" id="IPR036901">
    <property type="entry name" value="Asp/Orn_carbamoylTrfase_sf"/>
</dbReference>
<dbReference type="GO" id="GO:0016597">
    <property type="term" value="F:amino acid binding"/>
    <property type="evidence" value="ECO:0007669"/>
    <property type="project" value="InterPro"/>
</dbReference>
<feature type="domain" description="Aspartate/ornithine carbamoyltransferase carbamoyl-P binding" evidence="4">
    <location>
        <begin position="2"/>
        <end position="137"/>
    </location>
</feature>
<comment type="similarity">
    <text evidence="2">Belongs to the aspartate/ornithine carbamoyltransferase superfamily.</text>
</comment>
<protein>
    <submittedName>
        <fullName evidence="5">Aspartate carbamoyltransferase</fullName>
    </submittedName>
</protein>
<keyword evidence="1 2" id="KW-0808">Transferase</keyword>
<dbReference type="Proteomes" id="UP000002574">
    <property type="component" value="Chromosome"/>
</dbReference>
<evidence type="ECO:0000259" key="4">
    <source>
        <dbReference type="Pfam" id="PF02729"/>
    </source>
</evidence>
<dbReference type="PANTHER" id="PTHR45753">
    <property type="entry name" value="ORNITHINE CARBAMOYLTRANSFERASE, MITOCHONDRIAL"/>
    <property type="match status" value="1"/>
</dbReference>
<dbReference type="RefSeq" id="WP_012964375.1">
    <property type="nucleotide sequence ID" value="NC_013799.1"/>
</dbReference>